<reference evidence="2" key="1">
    <citation type="submission" date="2021-01" db="EMBL/GenBank/DDBJ databases">
        <authorList>
            <consortium name="Genoscope - CEA"/>
            <person name="William W."/>
        </authorList>
    </citation>
    <scope>NUCLEOTIDE SEQUENCE</scope>
</reference>
<keyword evidence="3" id="KW-1185">Reference proteome</keyword>
<protein>
    <submittedName>
        <fullName evidence="2">Uncharacterized protein</fullName>
    </submittedName>
</protein>
<evidence type="ECO:0000313" key="2">
    <source>
        <dbReference type="EMBL" id="CAD8161233.1"/>
    </source>
</evidence>
<dbReference type="EMBL" id="CAJJDP010000039">
    <property type="protein sequence ID" value="CAD8161233.1"/>
    <property type="molecule type" value="Genomic_DNA"/>
</dbReference>
<sequence length="260" mass="31067">MELKALMYQNQMNILNIINSNVDFLFSFWFGQILFNIQMIFHCYQEQQFSKYWKYKLFKKLTLNDHKEKVSENNNTYVFEKSSKKSQCQCFCQKANNNINTRRIFINFLFQFSLQRGWLRVSDLTLVVLLANKNFDVKQLACLYLHKWLLSVLYKKGVCMYQDMQLKIENLGKKQFKALLTVVVVDPETVQEDFNSRGIDSHMRVTQLDIVERPNGSSWEYPNSTLAYFQNSECRFKINSEYRWEVVLVVKMLKSQHTNL</sequence>
<dbReference type="Proteomes" id="UP000683925">
    <property type="component" value="Unassembled WGS sequence"/>
</dbReference>
<organism evidence="2 3">
    <name type="scientific">Paramecium octaurelia</name>
    <dbReference type="NCBI Taxonomy" id="43137"/>
    <lineage>
        <taxon>Eukaryota</taxon>
        <taxon>Sar</taxon>
        <taxon>Alveolata</taxon>
        <taxon>Ciliophora</taxon>
        <taxon>Intramacronucleata</taxon>
        <taxon>Oligohymenophorea</taxon>
        <taxon>Peniculida</taxon>
        <taxon>Parameciidae</taxon>
        <taxon>Paramecium</taxon>
    </lineage>
</organism>
<dbReference type="AlphaFoldDB" id="A0A8S1UBB2"/>
<accession>A0A8S1UBB2</accession>
<name>A0A8S1UBB2_PAROT</name>
<evidence type="ECO:0000313" key="3">
    <source>
        <dbReference type="Proteomes" id="UP000683925"/>
    </source>
</evidence>
<evidence type="ECO:0000256" key="1">
    <source>
        <dbReference type="SAM" id="Phobius"/>
    </source>
</evidence>
<keyword evidence="1" id="KW-1133">Transmembrane helix</keyword>
<keyword evidence="1" id="KW-0472">Membrane</keyword>
<feature type="transmembrane region" description="Helical" evidence="1">
    <location>
        <begin position="21"/>
        <end position="41"/>
    </location>
</feature>
<gene>
    <name evidence="2" type="ORF">POCTA_138.1.T0390282</name>
</gene>
<keyword evidence="1" id="KW-0812">Transmembrane</keyword>
<proteinExistence type="predicted"/>
<comment type="caution">
    <text evidence="2">The sequence shown here is derived from an EMBL/GenBank/DDBJ whole genome shotgun (WGS) entry which is preliminary data.</text>
</comment>